<sequence length="52" mass="5319">MSPTPLFLIIALVAIALVAAGIATVGFWPAITMLAVASTFGVFVMLVGVSRL</sequence>
<dbReference type="RefSeq" id="WP_175556729.1">
    <property type="nucleotide sequence ID" value="NZ_FORF01000017.1"/>
</dbReference>
<name>A0A1I3QZD1_9HYPH</name>
<dbReference type="EMBL" id="FORF01000017">
    <property type="protein sequence ID" value="SFJ38507.1"/>
    <property type="molecule type" value="Genomic_DNA"/>
</dbReference>
<feature type="transmembrane region" description="Helical" evidence="1">
    <location>
        <begin position="30"/>
        <end position="49"/>
    </location>
</feature>
<organism evidence="2 3">
    <name type="scientific">Aquamicrobium aerolatum DSM 21857</name>
    <dbReference type="NCBI Taxonomy" id="1121003"/>
    <lineage>
        <taxon>Bacteria</taxon>
        <taxon>Pseudomonadati</taxon>
        <taxon>Pseudomonadota</taxon>
        <taxon>Alphaproteobacteria</taxon>
        <taxon>Hyphomicrobiales</taxon>
        <taxon>Phyllobacteriaceae</taxon>
        <taxon>Aerobium</taxon>
    </lineage>
</organism>
<keyword evidence="3" id="KW-1185">Reference proteome</keyword>
<reference evidence="3" key="1">
    <citation type="submission" date="2016-10" db="EMBL/GenBank/DDBJ databases">
        <authorList>
            <person name="Varghese N."/>
            <person name="Submissions S."/>
        </authorList>
    </citation>
    <scope>NUCLEOTIDE SEQUENCE [LARGE SCALE GENOMIC DNA]</scope>
    <source>
        <strain evidence="3">DSM 21857</strain>
    </source>
</reference>
<evidence type="ECO:0000256" key="1">
    <source>
        <dbReference type="SAM" id="Phobius"/>
    </source>
</evidence>
<keyword evidence="1" id="KW-0472">Membrane</keyword>
<evidence type="ECO:0000313" key="3">
    <source>
        <dbReference type="Proteomes" id="UP000242763"/>
    </source>
</evidence>
<evidence type="ECO:0000313" key="2">
    <source>
        <dbReference type="EMBL" id="SFJ38507.1"/>
    </source>
</evidence>
<dbReference type="STRING" id="1121003.SAMN03080618_02805"/>
<accession>A0A1I3QZD1</accession>
<keyword evidence="1" id="KW-0812">Transmembrane</keyword>
<gene>
    <name evidence="2" type="ORF">SAMN03080618_02805</name>
</gene>
<protein>
    <submittedName>
        <fullName evidence="2">Uncharacterized protein</fullName>
    </submittedName>
</protein>
<keyword evidence="1" id="KW-1133">Transmembrane helix</keyword>
<dbReference type="AlphaFoldDB" id="A0A1I3QZD1"/>
<proteinExistence type="predicted"/>
<dbReference type="Proteomes" id="UP000242763">
    <property type="component" value="Unassembled WGS sequence"/>
</dbReference>